<evidence type="ECO:0000256" key="8">
    <source>
        <dbReference type="ARBA" id="ARBA00023136"/>
    </source>
</evidence>
<dbReference type="AlphaFoldDB" id="A0A0C4WIU0"/>
<dbReference type="InterPro" id="IPR003439">
    <property type="entry name" value="ABC_transporter-like_ATP-bd"/>
</dbReference>
<evidence type="ECO:0000259" key="10">
    <source>
        <dbReference type="PROSITE" id="PS50893"/>
    </source>
</evidence>
<feature type="domain" description="ABC transporter" evidence="10">
    <location>
        <begin position="1"/>
        <end position="234"/>
    </location>
</feature>
<evidence type="ECO:0000259" key="11">
    <source>
        <dbReference type="PROSITE" id="PS51866"/>
    </source>
</evidence>
<evidence type="ECO:0000256" key="6">
    <source>
        <dbReference type="ARBA" id="ARBA00022840"/>
    </source>
</evidence>
<dbReference type="SUPFAM" id="SSF50331">
    <property type="entry name" value="MOP-like"/>
    <property type="match status" value="1"/>
</dbReference>
<dbReference type="NCBIfam" id="TIGR02142">
    <property type="entry name" value="modC_ABC"/>
    <property type="match status" value="1"/>
</dbReference>
<dbReference type="GO" id="GO:0005524">
    <property type="term" value="F:ATP binding"/>
    <property type="evidence" value="ECO:0007669"/>
    <property type="project" value="UniProtKB-KW"/>
</dbReference>
<dbReference type="PROSITE" id="PS50893">
    <property type="entry name" value="ABC_TRANSPORTER_2"/>
    <property type="match status" value="1"/>
</dbReference>
<keyword evidence="7" id="KW-1278">Translocase</keyword>
<keyword evidence="4" id="KW-0997">Cell inner membrane</keyword>
<dbReference type="InterPro" id="IPR050334">
    <property type="entry name" value="Molybdenum_import_ModC"/>
</dbReference>
<sequence>MPEQGLDAQLRLQQGTFQLDARLQLPGDGISVLLGRSGSGKSILLRAIAGLERAEGFLRVGGQLWQEGAHFRPSHLRPLGYVSQSGELLPHLDVRANLEFGYRRVPRARRRLGLDEVVALFGLETLLGQHAAQLPNGQRQRVAIARALLTSPDLLLLDAPLAGLDRHSRAEILPLLEQLRERLQIPLLYVTDQQDEVTRLADHLVLLDKGQTLASGPPERLLSDPRLPLGHPDETAVVLIGQVESHDPHYQLSRIRVPGGTLRVALSRLPPGAETRVRIFARDVSLSLEPPHNSSILNTLETRIIDLFQEHDSARVMVRLDLGSACILARITRLSADRLELAPERRVYAQIKSVALME</sequence>
<keyword evidence="8" id="KW-0472">Membrane</keyword>
<keyword evidence="3 9" id="KW-0500">Molybdenum</keyword>
<dbReference type="InterPro" id="IPR004606">
    <property type="entry name" value="Mop_domain"/>
</dbReference>
<dbReference type="SMART" id="SM00382">
    <property type="entry name" value="AAA"/>
    <property type="match status" value="1"/>
</dbReference>
<dbReference type="SUPFAM" id="SSF52540">
    <property type="entry name" value="P-loop containing nucleoside triphosphate hydrolases"/>
    <property type="match status" value="1"/>
</dbReference>
<evidence type="ECO:0000256" key="9">
    <source>
        <dbReference type="PROSITE-ProRule" id="PRU01213"/>
    </source>
</evidence>
<reference evidence="12 13" key="1">
    <citation type="journal article" date="2015" name="PLoS ONE">
        <title>Azotobacter Genomes: The Genome of Azotobacter chroococcum NCIMB 8003 (ATCC 4412).</title>
        <authorList>
            <person name="Robson R.L."/>
            <person name="Jones R."/>
            <person name="Robson R.M."/>
            <person name="Schwartz A."/>
            <person name="Richardson T.H."/>
        </authorList>
    </citation>
    <scope>NUCLEOTIDE SEQUENCE [LARGE SCALE GENOMIC DNA]</scope>
    <source>
        <strain evidence="12 13">NCIMB 8003</strain>
    </source>
</reference>
<evidence type="ECO:0000256" key="5">
    <source>
        <dbReference type="ARBA" id="ARBA00022741"/>
    </source>
</evidence>
<evidence type="ECO:0000256" key="3">
    <source>
        <dbReference type="ARBA" id="ARBA00022505"/>
    </source>
</evidence>
<dbReference type="Gene3D" id="2.40.50.100">
    <property type="match status" value="1"/>
</dbReference>
<evidence type="ECO:0000313" key="13">
    <source>
        <dbReference type="Proteomes" id="UP000068210"/>
    </source>
</evidence>
<dbReference type="InterPro" id="IPR008995">
    <property type="entry name" value="Mo/tungstate-bd_C_term_dom"/>
</dbReference>
<dbReference type="InterPro" id="IPR003593">
    <property type="entry name" value="AAA+_ATPase"/>
</dbReference>
<keyword evidence="5" id="KW-0547">Nucleotide-binding</keyword>
<evidence type="ECO:0000256" key="4">
    <source>
        <dbReference type="ARBA" id="ARBA00022519"/>
    </source>
</evidence>
<dbReference type="PANTHER" id="PTHR43514">
    <property type="entry name" value="ABC TRANSPORTER I FAMILY MEMBER 10"/>
    <property type="match status" value="1"/>
</dbReference>
<evidence type="ECO:0000256" key="1">
    <source>
        <dbReference type="ARBA" id="ARBA00022448"/>
    </source>
</evidence>
<dbReference type="PROSITE" id="PS51866">
    <property type="entry name" value="MOP"/>
    <property type="match status" value="1"/>
</dbReference>
<dbReference type="RefSeq" id="WP_039800868.1">
    <property type="nucleotide sequence ID" value="NZ_CP010415.1"/>
</dbReference>
<dbReference type="HOGENOM" id="CLU_000604_1_1_6"/>
<dbReference type="Gene3D" id="3.40.50.300">
    <property type="entry name" value="P-loop containing nucleotide triphosphate hydrolases"/>
    <property type="match status" value="1"/>
</dbReference>
<evidence type="ECO:0000256" key="7">
    <source>
        <dbReference type="ARBA" id="ARBA00022967"/>
    </source>
</evidence>
<dbReference type="GO" id="GO:0016887">
    <property type="term" value="F:ATP hydrolysis activity"/>
    <property type="evidence" value="ECO:0007669"/>
    <property type="project" value="InterPro"/>
</dbReference>
<keyword evidence="13" id="KW-1185">Reference proteome</keyword>
<evidence type="ECO:0000256" key="2">
    <source>
        <dbReference type="ARBA" id="ARBA00022475"/>
    </source>
</evidence>
<keyword evidence="6 12" id="KW-0067">ATP-binding</keyword>
<dbReference type="GO" id="GO:0016020">
    <property type="term" value="C:membrane"/>
    <property type="evidence" value="ECO:0007669"/>
    <property type="project" value="InterPro"/>
</dbReference>
<dbReference type="InterPro" id="IPR011868">
    <property type="entry name" value="ModC_ABC_ATP-bd"/>
</dbReference>
<organism evidence="12 13">
    <name type="scientific">Azotobacter chroococcum NCIMB 8003</name>
    <dbReference type="NCBI Taxonomy" id="1328314"/>
    <lineage>
        <taxon>Bacteria</taxon>
        <taxon>Pseudomonadati</taxon>
        <taxon>Pseudomonadota</taxon>
        <taxon>Gammaproteobacteria</taxon>
        <taxon>Pseudomonadales</taxon>
        <taxon>Pseudomonadaceae</taxon>
        <taxon>Azotobacter</taxon>
    </lineage>
</organism>
<evidence type="ECO:0000313" key="12">
    <source>
        <dbReference type="EMBL" id="AJE19659.1"/>
    </source>
</evidence>
<dbReference type="STRING" id="1328314.Achr_1450"/>
<gene>
    <name evidence="12" type="ORF">Achr_1450</name>
</gene>
<dbReference type="Pfam" id="PF00005">
    <property type="entry name" value="ABC_tran"/>
    <property type="match status" value="1"/>
</dbReference>
<keyword evidence="2" id="KW-1003">Cell membrane</keyword>
<dbReference type="GO" id="GO:0015098">
    <property type="term" value="F:molybdate ion transmembrane transporter activity"/>
    <property type="evidence" value="ECO:0007669"/>
    <property type="project" value="InterPro"/>
</dbReference>
<proteinExistence type="predicted"/>
<name>A0A0C4WIU0_9GAMM</name>
<dbReference type="Proteomes" id="UP000068210">
    <property type="component" value="Chromosome"/>
</dbReference>
<keyword evidence="1" id="KW-0813">Transport</keyword>
<dbReference type="GO" id="GO:0140359">
    <property type="term" value="F:ABC-type transporter activity"/>
    <property type="evidence" value="ECO:0007669"/>
    <property type="project" value="InterPro"/>
</dbReference>
<dbReference type="EMBL" id="CP010415">
    <property type="protein sequence ID" value="AJE19659.1"/>
    <property type="molecule type" value="Genomic_DNA"/>
</dbReference>
<dbReference type="Pfam" id="PF03459">
    <property type="entry name" value="TOBE"/>
    <property type="match status" value="1"/>
</dbReference>
<dbReference type="PANTHER" id="PTHR43514:SF10">
    <property type="entry name" value="MOLYBDENUM IMPORT ATP-BINDING PROTEIN MODC 2"/>
    <property type="match status" value="1"/>
</dbReference>
<protein>
    <submittedName>
        <fullName evidence="12">Molybdenum import ATP-binding protein ModC 2</fullName>
    </submittedName>
</protein>
<feature type="domain" description="Mop" evidence="11">
    <location>
        <begin position="293"/>
        <end position="358"/>
    </location>
</feature>
<dbReference type="KEGG" id="acx:Achr_1450"/>
<dbReference type="InterPro" id="IPR027417">
    <property type="entry name" value="P-loop_NTPase"/>
</dbReference>
<dbReference type="InterPro" id="IPR005116">
    <property type="entry name" value="Transp-assoc_OB_typ1"/>
</dbReference>
<accession>A0A0C4WIU0</accession>